<feature type="domain" description="GIY-YIG" evidence="3">
    <location>
        <begin position="200"/>
        <end position="278"/>
    </location>
</feature>
<dbReference type="CDD" id="cd10434">
    <property type="entry name" value="GIY-YIG_UvrC_Cho"/>
    <property type="match status" value="1"/>
</dbReference>
<comment type="caution">
    <text evidence="4">The sequence shown here is derived from an EMBL/GenBank/DDBJ whole genome shotgun (WGS) entry which is preliminary data.</text>
</comment>
<name>A0A5S5DLY6_9SPHI</name>
<dbReference type="PROSITE" id="PS50164">
    <property type="entry name" value="GIY_YIG"/>
    <property type="match status" value="1"/>
</dbReference>
<dbReference type="PANTHER" id="PTHR30231:SF41">
    <property type="entry name" value="DNA POLYMERASE III SUBUNIT EPSILON"/>
    <property type="match status" value="1"/>
</dbReference>
<accession>A0A5S5DLY6</accession>
<dbReference type="SUPFAM" id="SSF53098">
    <property type="entry name" value="Ribonuclease H-like"/>
    <property type="match status" value="1"/>
</dbReference>
<dbReference type="InterPro" id="IPR035901">
    <property type="entry name" value="GIY-YIG_endonuc_sf"/>
</dbReference>
<dbReference type="GO" id="GO:0045004">
    <property type="term" value="P:DNA replication proofreading"/>
    <property type="evidence" value="ECO:0007669"/>
    <property type="project" value="TreeGrafter"/>
</dbReference>
<reference evidence="4 5" key="1">
    <citation type="submission" date="2019-07" db="EMBL/GenBank/DDBJ databases">
        <title>Genomic Encyclopedia of Archaeal and Bacterial Type Strains, Phase II (KMG-II): from individual species to whole genera.</title>
        <authorList>
            <person name="Goeker M."/>
        </authorList>
    </citation>
    <scope>NUCLEOTIDE SEQUENCE [LARGE SCALE GENOMIC DNA]</scope>
    <source>
        <strain evidence="4 5">DSM 18850</strain>
    </source>
</reference>
<sequence length="462" mass="53340">MNKPRLFAIVDIETTGNYAGGNRITEIAILIHNGKKVIEEYHSLVNPQCPIPLAIQSLTGITDEMVADAPLFEEIAEDIYHLLQGKIFVAHNVGFDYTFLVRELKQSGYEWQSQKLCTVRLSRKIFPGHRSYSLGELCRSLRIMISERHRAMGDAKATAELFDLLIQRDDTNCIEESIRKNTEHRLPVHLSWEQFNRLPETAGIYMFRNNKGKIIYVGKAINIKKRVLGHFSGTNTGLRRQQFINEICSVDFEESGTELMALLMECQMIKKHWPEHNRALKRYEPKYALIHYQDIRGYDRLAVSRARSGDSSLRFFETAQEANLFLGDLLERFGLSPALCTFYSPATESREDRRTSSITLPDLDAHAAKIQELLHHLDVHKQSFLLIDKGRNEEENSYIYYKEDKLYAFGFVDFVQQWDNVEDIVSYRDKCTSNFYMQQIVLRYAALHPEKVNLLPAALTSS</sequence>
<dbReference type="InterPro" id="IPR000305">
    <property type="entry name" value="GIY-YIG_endonuc"/>
</dbReference>
<dbReference type="RefSeq" id="WP_148908675.1">
    <property type="nucleotide sequence ID" value="NZ_VNHX01000010.1"/>
</dbReference>
<dbReference type="InterPro" id="IPR036397">
    <property type="entry name" value="RNaseH_sf"/>
</dbReference>
<evidence type="ECO:0000259" key="3">
    <source>
        <dbReference type="PROSITE" id="PS50164"/>
    </source>
</evidence>
<dbReference type="Pfam" id="PF01541">
    <property type="entry name" value="GIY-YIG"/>
    <property type="match status" value="1"/>
</dbReference>
<keyword evidence="5" id="KW-1185">Reference proteome</keyword>
<protein>
    <submittedName>
        <fullName evidence="4">DNA polymerase-3 subunit epsilon</fullName>
    </submittedName>
</protein>
<dbReference type="GO" id="GO:0006289">
    <property type="term" value="P:nucleotide-excision repair"/>
    <property type="evidence" value="ECO:0007669"/>
    <property type="project" value="InterPro"/>
</dbReference>
<dbReference type="AlphaFoldDB" id="A0A5S5DLY6"/>
<comment type="subunit">
    <text evidence="2">DNA polymerase III contains a core (composed of alpha, epsilon and theta chains) that associates with a tau subunit. This core dimerizes to form the POLIII' complex. PolIII' associates with the gamma complex (composed of gamma, delta, delta', psi and chi chains) and with the beta chain to form the complete DNA polymerase III complex.</text>
</comment>
<dbReference type="FunFam" id="3.30.420.10:FF:000045">
    <property type="entry name" value="3'-5' exonuclease DinG"/>
    <property type="match status" value="1"/>
</dbReference>
<organism evidence="4 5">
    <name type="scientific">Sphingobacterium allocomposti</name>
    <dbReference type="NCBI Taxonomy" id="415956"/>
    <lineage>
        <taxon>Bacteria</taxon>
        <taxon>Pseudomonadati</taxon>
        <taxon>Bacteroidota</taxon>
        <taxon>Sphingobacteriia</taxon>
        <taxon>Sphingobacteriales</taxon>
        <taxon>Sphingobacteriaceae</taxon>
        <taxon>Sphingobacterium</taxon>
    </lineage>
</organism>
<evidence type="ECO:0000313" key="5">
    <source>
        <dbReference type="Proteomes" id="UP000325105"/>
    </source>
</evidence>
<dbReference type="GO" id="GO:0005829">
    <property type="term" value="C:cytosol"/>
    <property type="evidence" value="ECO:0007669"/>
    <property type="project" value="TreeGrafter"/>
</dbReference>
<dbReference type="NCBIfam" id="TIGR00573">
    <property type="entry name" value="dnaq"/>
    <property type="match status" value="1"/>
</dbReference>
<dbReference type="OrthoDB" id="9803913at2"/>
<dbReference type="CDD" id="cd06127">
    <property type="entry name" value="DEDDh"/>
    <property type="match status" value="1"/>
</dbReference>
<dbReference type="InterPro" id="IPR047296">
    <property type="entry name" value="GIY-YIG_UvrC_Cho"/>
</dbReference>
<comment type="function">
    <text evidence="1">DNA polymerase III is a complex, multichain enzyme responsible for most of the replicative synthesis in bacteria. The epsilon subunit contain the editing function and is a proofreading 3'-5' exonuclease.</text>
</comment>
<evidence type="ECO:0000313" key="4">
    <source>
        <dbReference type="EMBL" id="TYP95759.1"/>
    </source>
</evidence>
<dbReference type="Gene3D" id="3.30.420.10">
    <property type="entry name" value="Ribonuclease H-like superfamily/Ribonuclease H"/>
    <property type="match status" value="1"/>
</dbReference>
<dbReference type="SMART" id="SM00465">
    <property type="entry name" value="GIYc"/>
    <property type="match status" value="1"/>
</dbReference>
<dbReference type="InterPro" id="IPR006054">
    <property type="entry name" value="DnaQ"/>
</dbReference>
<dbReference type="InterPro" id="IPR012337">
    <property type="entry name" value="RNaseH-like_sf"/>
</dbReference>
<dbReference type="Proteomes" id="UP000325105">
    <property type="component" value="Unassembled WGS sequence"/>
</dbReference>
<dbReference type="Gene3D" id="3.40.1440.10">
    <property type="entry name" value="GIY-YIG endonuclease"/>
    <property type="match status" value="1"/>
</dbReference>
<dbReference type="Pfam" id="PF00929">
    <property type="entry name" value="RNase_T"/>
    <property type="match status" value="1"/>
</dbReference>
<dbReference type="EMBL" id="VNHX01000010">
    <property type="protein sequence ID" value="TYP95759.1"/>
    <property type="molecule type" value="Genomic_DNA"/>
</dbReference>
<proteinExistence type="predicted"/>
<dbReference type="PANTHER" id="PTHR30231">
    <property type="entry name" value="DNA POLYMERASE III SUBUNIT EPSILON"/>
    <property type="match status" value="1"/>
</dbReference>
<gene>
    <name evidence="4" type="ORF">BC792_11087</name>
</gene>
<dbReference type="SMART" id="SM00479">
    <property type="entry name" value="EXOIII"/>
    <property type="match status" value="1"/>
</dbReference>
<evidence type="ECO:0000256" key="2">
    <source>
        <dbReference type="ARBA" id="ARBA00026073"/>
    </source>
</evidence>
<dbReference type="GO" id="GO:0003677">
    <property type="term" value="F:DNA binding"/>
    <property type="evidence" value="ECO:0007669"/>
    <property type="project" value="InterPro"/>
</dbReference>
<dbReference type="GO" id="GO:0003887">
    <property type="term" value="F:DNA-directed DNA polymerase activity"/>
    <property type="evidence" value="ECO:0007669"/>
    <property type="project" value="InterPro"/>
</dbReference>
<dbReference type="InterPro" id="IPR013520">
    <property type="entry name" value="Ribonucl_H"/>
</dbReference>
<dbReference type="SUPFAM" id="SSF82771">
    <property type="entry name" value="GIY-YIG endonuclease"/>
    <property type="match status" value="1"/>
</dbReference>
<evidence type="ECO:0000256" key="1">
    <source>
        <dbReference type="ARBA" id="ARBA00025483"/>
    </source>
</evidence>
<dbReference type="GO" id="GO:0008408">
    <property type="term" value="F:3'-5' exonuclease activity"/>
    <property type="evidence" value="ECO:0007669"/>
    <property type="project" value="TreeGrafter"/>
</dbReference>